<dbReference type="Pfam" id="PF01244">
    <property type="entry name" value="Peptidase_M19"/>
    <property type="match status" value="1"/>
</dbReference>
<dbReference type="AlphaFoldDB" id="A0A848HDN6"/>
<dbReference type="GO" id="GO:0070573">
    <property type="term" value="F:metallodipeptidase activity"/>
    <property type="evidence" value="ECO:0007669"/>
    <property type="project" value="InterPro"/>
</dbReference>
<dbReference type="Proteomes" id="UP000541185">
    <property type="component" value="Unassembled WGS sequence"/>
</dbReference>
<dbReference type="PANTHER" id="PTHR10443">
    <property type="entry name" value="MICROSOMAL DIPEPTIDASE"/>
    <property type="match status" value="1"/>
</dbReference>
<accession>A0A848HDN6</accession>
<comment type="caution">
    <text evidence="1">The sequence shown here is derived from an EMBL/GenBank/DDBJ whole genome shotgun (WGS) entry which is preliminary data.</text>
</comment>
<sequence length="355" mass="37861">MPNPNRRDVLIAGAGLLGTGLSVPARAAPAPPIADMHSHRGIFRGSKVRLRDEMDANGVRLVAWALVDDSPWTQSTSFGVTQKGVPAPGEPWNWFRQRLEEVDARLQEWNLPKALTPADLDAAMAGEPRVVLASEAANFLEGDASRLAQAHAWGLRHLQLVHYIDSPLGDLQTVAPRHGSALPAPTREVVAECQRLGILLDLAHGAPALVDAVLDATSGPVAWSHSWIRPGGGRWHEPANLARALSPEQARKIAARGGVVGLWSVRSRDRSYPVNSVGTDADEIVRMVDLLGPRAVGFGTDLDGAGANPVLVDYADLRAVADRLATLGLPESTLADVCGGNYVRILKQAMAGAQR</sequence>
<dbReference type="InterPro" id="IPR006311">
    <property type="entry name" value="TAT_signal"/>
</dbReference>
<name>A0A848HDN6_9BURK</name>
<organism evidence="1 2">
    <name type="scientific">Ramlibacter agri</name>
    <dbReference type="NCBI Taxonomy" id="2728837"/>
    <lineage>
        <taxon>Bacteria</taxon>
        <taxon>Pseudomonadati</taxon>
        <taxon>Pseudomonadota</taxon>
        <taxon>Betaproteobacteria</taxon>
        <taxon>Burkholderiales</taxon>
        <taxon>Comamonadaceae</taxon>
        <taxon>Ramlibacter</taxon>
    </lineage>
</organism>
<evidence type="ECO:0000313" key="2">
    <source>
        <dbReference type="Proteomes" id="UP000541185"/>
    </source>
</evidence>
<evidence type="ECO:0000313" key="1">
    <source>
        <dbReference type="EMBL" id="NML48282.1"/>
    </source>
</evidence>
<dbReference type="InterPro" id="IPR032466">
    <property type="entry name" value="Metal_Hydrolase"/>
</dbReference>
<dbReference type="PROSITE" id="PS51318">
    <property type="entry name" value="TAT"/>
    <property type="match status" value="1"/>
</dbReference>
<reference evidence="1 2" key="1">
    <citation type="submission" date="2020-04" db="EMBL/GenBank/DDBJ databases">
        <title>Ramlibacter sp. G-1-2-2 isolated from soil.</title>
        <authorList>
            <person name="Dahal R.H."/>
        </authorList>
    </citation>
    <scope>NUCLEOTIDE SEQUENCE [LARGE SCALE GENOMIC DNA]</scope>
    <source>
        <strain evidence="1 2">G-1-2-2</strain>
    </source>
</reference>
<dbReference type="EMBL" id="JABBFX010000004">
    <property type="protein sequence ID" value="NML48282.1"/>
    <property type="molecule type" value="Genomic_DNA"/>
</dbReference>
<evidence type="ECO:0008006" key="3">
    <source>
        <dbReference type="Google" id="ProtNLM"/>
    </source>
</evidence>
<keyword evidence="2" id="KW-1185">Reference proteome</keyword>
<dbReference type="PROSITE" id="PS51365">
    <property type="entry name" value="RENAL_DIPEPTIDASE_2"/>
    <property type="match status" value="1"/>
</dbReference>
<proteinExistence type="predicted"/>
<dbReference type="GO" id="GO:0006508">
    <property type="term" value="P:proteolysis"/>
    <property type="evidence" value="ECO:0007669"/>
    <property type="project" value="InterPro"/>
</dbReference>
<dbReference type="SUPFAM" id="SSF51556">
    <property type="entry name" value="Metallo-dependent hydrolases"/>
    <property type="match status" value="1"/>
</dbReference>
<gene>
    <name evidence="1" type="ORF">HHL11_31325</name>
</gene>
<dbReference type="Gene3D" id="3.20.20.140">
    <property type="entry name" value="Metal-dependent hydrolases"/>
    <property type="match status" value="1"/>
</dbReference>
<dbReference type="PANTHER" id="PTHR10443:SF12">
    <property type="entry name" value="DIPEPTIDASE"/>
    <property type="match status" value="1"/>
</dbReference>
<dbReference type="InterPro" id="IPR008257">
    <property type="entry name" value="Pept_M19"/>
</dbReference>
<dbReference type="RefSeq" id="WP_169422606.1">
    <property type="nucleotide sequence ID" value="NZ_JABBFX010000004.1"/>
</dbReference>
<protein>
    <recommendedName>
        <fullName evidence="3">Peptidase M19</fullName>
    </recommendedName>
</protein>